<dbReference type="RefSeq" id="XP_007412664.1">
    <property type="nucleotide sequence ID" value="XM_007412602.1"/>
</dbReference>
<sequence>MNSFKMMYCKRCSGYIQSNLHAKFEDNINYINSQINLPNGVSASQNNSAMDLSKMLNQPNAPLSLYRSFHPLNPPASQEQGSSESTGLVCHGLNGTTAPGHSQQINKGCSVLLCCCLNLNNNTIPCSKHKHDNKVKHSNNNNNPKEQPNYKVTPVGNSHSMGNYSTSTQPSLPQTSKKFAQAEDCKRSEHDQKSNHMDNPFGYWAGRFHAPHWPTFALSYLDDVKRLVGQHLGEDWQGDLQVWNADEQLWSMEDKEL</sequence>
<proteinExistence type="predicted"/>
<accession>F4RTT3</accession>
<keyword evidence="3" id="KW-1185">Reference proteome</keyword>
<evidence type="ECO:0000256" key="1">
    <source>
        <dbReference type="SAM" id="MobiDB-lite"/>
    </source>
</evidence>
<evidence type="ECO:0000313" key="2">
    <source>
        <dbReference type="EMBL" id="EGG04203.1"/>
    </source>
</evidence>
<dbReference type="VEuPathDB" id="FungiDB:MELLADRAFT_65052"/>
<reference evidence="3" key="1">
    <citation type="journal article" date="2011" name="Proc. Natl. Acad. Sci. U.S.A.">
        <title>Obligate biotrophy features unraveled by the genomic analysis of rust fungi.</title>
        <authorList>
            <person name="Duplessis S."/>
            <person name="Cuomo C.A."/>
            <person name="Lin Y.-C."/>
            <person name="Aerts A."/>
            <person name="Tisserant E."/>
            <person name="Veneault-Fourrey C."/>
            <person name="Joly D.L."/>
            <person name="Hacquard S."/>
            <person name="Amselem J."/>
            <person name="Cantarel B.L."/>
            <person name="Chiu R."/>
            <person name="Coutinho P.M."/>
            <person name="Feau N."/>
            <person name="Field M."/>
            <person name="Frey P."/>
            <person name="Gelhaye E."/>
            <person name="Goldberg J."/>
            <person name="Grabherr M.G."/>
            <person name="Kodira C.D."/>
            <person name="Kohler A."/>
            <person name="Kuees U."/>
            <person name="Lindquist E.A."/>
            <person name="Lucas S.M."/>
            <person name="Mago R."/>
            <person name="Mauceli E."/>
            <person name="Morin E."/>
            <person name="Murat C."/>
            <person name="Pangilinan J.L."/>
            <person name="Park R."/>
            <person name="Pearson M."/>
            <person name="Quesneville H."/>
            <person name="Rouhier N."/>
            <person name="Sakthikumar S."/>
            <person name="Salamov A.A."/>
            <person name="Schmutz J."/>
            <person name="Selles B."/>
            <person name="Shapiro H."/>
            <person name="Tanguay P."/>
            <person name="Tuskan G.A."/>
            <person name="Henrissat B."/>
            <person name="Van de Peer Y."/>
            <person name="Rouze P."/>
            <person name="Ellis J.G."/>
            <person name="Dodds P.N."/>
            <person name="Schein J.E."/>
            <person name="Zhong S."/>
            <person name="Hamelin R.C."/>
            <person name="Grigoriev I.V."/>
            <person name="Szabo L.J."/>
            <person name="Martin F."/>
        </authorList>
    </citation>
    <scope>NUCLEOTIDE SEQUENCE [LARGE SCALE GENOMIC DNA]</scope>
    <source>
        <strain evidence="3">98AG31 / pathotype 3-4-7</strain>
    </source>
</reference>
<feature type="compositionally biased region" description="Polar residues" evidence="1">
    <location>
        <begin position="155"/>
        <end position="164"/>
    </location>
</feature>
<dbReference type="GeneID" id="18930369"/>
<dbReference type="EMBL" id="GL883120">
    <property type="protein sequence ID" value="EGG04203.1"/>
    <property type="molecule type" value="Genomic_DNA"/>
</dbReference>
<feature type="compositionally biased region" description="Low complexity" evidence="1">
    <location>
        <begin position="165"/>
        <end position="176"/>
    </location>
</feature>
<dbReference type="InParanoid" id="F4RTT3"/>
<gene>
    <name evidence="2" type="ORF">MELLADRAFT_65052</name>
</gene>
<evidence type="ECO:0000313" key="3">
    <source>
        <dbReference type="Proteomes" id="UP000001072"/>
    </source>
</evidence>
<name>F4RTT3_MELLP</name>
<dbReference type="KEGG" id="mlr:MELLADRAFT_65052"/>
<organism evidence="3">
    <name type="scientific">Melampsora larici-populina (strain 98AG31 / pathotype 3-4-7)</name>
    <name type="common">Poplar leaf rust fungus</name>
    <dbReference type="NCBI Taxonomy" id="747676"/>
    <lineage>
        <taxon>Eukaryota</taxon>
        <taxon>Fungi</taxon>
        <taxon>Dikarya</taxon>
        <taxon>Basidiomycota</taxon>
        <taxon>Pucciniomycotina</taxon>
        <taxon>Pucciniomycetes</taxon>
        <taxon>Pucciniales</taxon>
        <taxon>Melampsoraceae</taxon>
        <taxon>Melampsora</taxon>
    </lineage>
</organism>
<dbReference type="HOGENOM" id="CLU_1082129_0_0_1"/>
<protein>
    <submittedName>
        <fullName evidence="2">Uncharacterized protein</fullName>
    </submittedName>
</protein>
<feature type="region of interest" description="Disordered" evidence="1">
    <location>
        <begin position="130"/>
        <end position="196"/>
    </location>
</feature>
<feature type="compositionally biased region" description="Basic and acidic residues" evidence="1">
    <location>
        <begin position="180"/>
        <end position="196"/>
    </location>
</feature>
<dbReference type="AlphaFoldDB" id="F4RTT3"/>
<dbReference type="OrthoDB" id="2517875at2759"/>
<dbReference type="Proteomes" id="UP000001072">
    <property type="component" value="Unassembled WGS sequence"/>
</dbReference>